<dbReference type="GO" id="GO:0005524">
    <property type="term" value="F:ATP binding"/>
    <property type="evidence" value="ECO:0007669"/>
    <property type="project" value="UniProtKB-KW"/>
</dbReference>
<dbReference type="PANTHER" id="PTHR43788">
    <property type="entry name" value="DNA2/NAM7 HELICASE FAMILY MEMBER"/>
    <property type="match status" value="1"/>
</dbReference>
<evidence type="ECO:0000256" key="15">
    <source>
        <dbReference type="ARBA" id="ARBA00023014"/>
    </source>
</evidence>
<evidence type="ECO:0000256" key="2">
    <source>
        <dbReference type="ARBA" id="ARBA00004123"/>
    </source>
</evidence>
<keyword evidence="7" id="KW-0540">Nuclease</keyword>
<comment type="catalytic activity">
    <reaction evidence="20">
        <text>ATP + H2O = ADP + phosphate + H(+)</text>
        <dbReference type="Rhea" id="RHEA:13065"/>
        <dbReference type="ChEBI" id="CHEBI:15377"/>
        <dbReference type="ChEBI" id="CHEBI:15378"/>
        <dbReference type="ChEBI" id="CHEBI:30616"/>
        <dbReference type="ChEBI" id="CHEBI:43474"/>
        <dbReference type="ChEBI" id="CHEBI:456216"/>
        <dbReference type="EC" id="3.6.4.12"/>
    </reaction>
</comment>
<keyword evidence="18" id="KW-0539">Nucleus</keyword>
<evidence type="ECO:0000256" key="1">
    <source>
        <dbReference type="ARBA" id="ARBA00001966"/>
    </source>
</evidence>
<keyword evidence="16" id="KW-0238">DNA-binding</keyword>
<evidence type="ECO:0000256" key="21">
    <source>
        <dbReference type="SAM" id="MobiDB-lite"/>
    </source>
</evidence>
<keyword evidence="19" id="KW-0511">Multifunctional enzyme</keyword>
<dbReference type="GO" id="GO:0004518">
    <property type="term" value="F:nuclease activity"/>
    <property type="evidence" value="ECO:0007669"/>
    <property type="project" value="UniProtKB-KW"/>
</dbReference>
<dbReference type="InterPro" id="IPR011604">
    <property type="entry name" value="PDDEXK-like_dom_sf"/>
</dbReference>
<evidence type="ECO:0000256" key="5">
    <source>
        <dbReference type="ARBA" id="ARBA00022485"/>
    </source>
</evidence>
<evidence type="ECO:0000256" key="20">
    <source>
        <dbReference type="ARBA" id="ARBA00047995"/>
    </source>
</evidence>
<evidence type="ECO:0000259" key="23">
    <source>
        <dbReference type="Pfam" id="PF08696"/>
    </source>
</evidence>
<evidence type="ECO:0000256" key="13">
    <source>
        <dbReference type="ARBA" id="ARBA00022840"/>
    </source>
</evidence>
<dbReference type="EC" id="3.6.4.12" evidence="4"/>
<feature type="compositionally biased region" description="Basic residues" evidence="21">
    <location>
        <begin position="163"/>
        <end position="185"/>
    </location>
</feature>
<feature type="domain" description="DUF83" evidence="22">
    <location>
        <begin position="840"/>
        <end position="949"/>
    </location>
</feature>
<keyword evidence="8" id="KW-0479">Metal-binding</keyword>
<reference evidence="27" key="1">
    <citation type="submission" date="2017-01" db="EMBL/GenBank/DDBJ databases">
        <authorList>
            <person name="Wang Y."/>
            <person name="White M."/>
            <person name="Kvist S."/>
            <person name="Moncalvo J.-M."/>
        </authorList>
    </citation>
    <scope>NUCLEOTIDE SEQUENCE [LARGE SCALE GENOMIC DNA]</scope>
    <source>
        <strain evidence="27">ID-206-W2</strain>
    </source>
</reference>
<dbReference type="Pfam" id="PF01930">
    <property type="entry name" value="Cas_Cas4"/>
    <property type="match status" value="1"/>
</dbReference>
<dbReference type="CDD" id="cd18808">
    <property type="entry name" value="SF1_C_Upf1"/>
    <property type="match status" value="1"/>
</dbReference>
<dbReference type="GO" id="GO:0006281">
    <property type="term" value="P:DNA repair"/>
    <property type="evidence" value="ECO:0007669"/>
    <property type="project" value="UniProtKB-KW"/>
</dbReference>
<evidence type="ECO:0000256" key="10">
    <source>
        <dbReference type="ARBA" id="ARBA00022763"/>
    </source>
</evidence>
<dbReference type="OrthoDB" id="6513042at2759"/>
<evidence type="ECO:0000256" key="18">
    <source>
        <dbReference type="ARBA" id="ARBA00023242"/>
    </source>
</evidence>
<dbReference type="Proteomes" id="UP000187429">
    <property type="component" value="Unassembled WGS sequence"/>
</dbReference>
<keyword evidence="10" id="KW-0227">DNA damage</keyword>
<evidence type="ECO:0000256" key="14">
    <source>
        <dbReference type="ARBA" id="ARBA00023004"/>
    </source>
</evidence>
<dbReference type="InterPro" id="IPR014808">
    <property type="entry name" value="DNA_replication_fac_Dna2_N"/>
</dbReference>
<evidence type="ECO:0000256" key="12">
    <source>
        <dbReference type="ARBA" id="ARBA00022806"/>
    </source>
</evidence>
<keyword evidence="5" id="KW-0004">4Fe-4S</keyword>
<evidence type="ECO:0000256" key="11">
    <source>
        <dbReference type="ARBA" id="ARBA00022801"/>
    </source>
</evidence>
<evidence type="ECO:0000259" key="25">
    <source>
        <dbReference type="Pfam" id="PF13087"/>
    </source>
</evidence>
<comment type="cofactor">
    <cofactor evidence="1">
        <name>[4Fe-4S] cluster</name>
        <dbReference type="ChEBI" id="CHEBI:49883"/>
    </cofactor>
</comment>
<proteinExistence type="inferred from homology"/>
<keyword evidence="12 26" id="KW-0347">Helicase</keyword>
<evidence type="ECO:0000256" key="4">
    <source>
        <dbReference type="ARBA" id="ARBA00012551"/>
    </source>
</evidence>
<feature type="region of interest" description="Disordered" evidence="21">
    <location>
        <begin position="131"/>
        <end position="151"/>
    </location>
</feature>
<feature type="region of interest" description="Disordered" evidence="21">
    <location>
        <begin position="163"/>
        <end position="213"/>
    </location>
</feature>
<dbReference type="GO" id="GO:0003677">
    <property type="term" value="F:DNA binding"/>
    <property type="evidence" value="ECO:0007669"/>
    <property type="project" value="UniProtKB-KW"/>
</dbReference>
<keyword evidence="6" id="KW-0235">DNA replication</keyword>
<dbReference type="GO" id="GO:0051539">
    <property type="term" value="F:4 iron, 4 sulfur cluster binding"/>
    <property type="evidence" value="ECO:0007669"/>
    <property type="project" value="UniProtKB-KW"/>
</dbReference>
<organism evidence="26 27">
    <name type="scientific">Smittium culicis</name>
    <dbReference type="NCBI Taxonomy" id="133412"/>
    <lineage>
        <taxon>Eukaryota</taxon>
        <taxon>Fungi</taxon>
        <taxon>Fungi incertae sedis</taxon>
        <taxon>Zoopagomycota</taxon>
        <taxon>Kickxellomycotina</taxon>
        <taxon>Harpellomycetes</taxon>
        <taxon>Harpellales</taxon>
        <taxon>Legeriomycetaceae</taxon>
        <taxon>Smittium</taxon>
    </lineage>
</organism>
<feature type="compositionally biased region" description="Low complexity" evidence="21">
    <location>
        <begin position="192"/>
        <end position="205"/>
    </location>
</feature>
<keyword evidence="9" id="KW-0547">Nucleotide-binding</keyword>
<feature type="domain" description="DNA2/NAM7 helicase helicase" evidence="24">
    <location>
        <begin position="1355"/>
        <end position="1424"/>
    </location>
</feature>
<dbReference type="PANTHER" id="PTHR43788:SF8">
    <property type="entry name" value="DNA-BINDING PROTEIN SMUBP-2"/>
    <property type="match status" value="1"/>
</dbReference>
<dbReference type="InterPro" id="IPR047187">
    <property type="entry name" value="SF1_C_Upf1"/>
</dbReference>
<keyword evidence="14" id="KW-0408">Iron</keyword>
<dbReference type="CDD" id="cd18041">
    <property type="entry name" value="DEXXQc_DNA2"/>
    <property type="match status" value="1"/>
</dbReference>
<feature type="compositionally biased region" description="Low complexity" evidence="21">
    <location>
        <begin position="1226"/>
        <end position="1240"/>
    </location>
</feature>
<evidence type="ECO:0000256" key="19">
    <source>
        <dbReference type="ARBA" id="ARBA00023268"/>
    </source>
</evidence>
<dbReference type="InterPro" id="IPR050534">
    <property type="entry name" value="Coronavir_polyprotein_1ab"/>
</dbReference>
<protein>
    <recommendedName>
        <fullName evidence="4">DNA helicase</fullName>
        <ecNumber evidence="4">3.6.4.12</ecNumber>
    </recommendedName>
</protein>
<feature type="domain" description="DNA replication factor Dna2 N-terminal" evidence="23">
    <location>
        <begin position="590"/>
        <end position="830"/>
    </location>
</feature>
<dbReference type="InterPro" id="IPR041679">
    <property type="entry name" value="DNA2/NAM7-like_C"/>
</dbReference>
<evidence type="ECO:0000256" key="9">
    <source>
        <dbReference type="ARBA" id="ARBA00022741"/>
    </source>
</evidence>
<dbReference type="InterPro" id="IPR027417">
    <property type="entry name" value="P-loop_NTPase"/>
</dbReference>
<keyword evidence="27" id="KW-1185">Reference proteome</keyword>
<comment type="caution">
    <text evidence="26">The sequence shown here is derived from an EMBL/GenBank/DDBJ whole genome shotgun (WGS) entry which is preliminary data.</text>
</comment>
<feature type="compositionally biased region" description="Low complexity" evidence="21">
    <location>
        <begin position="133"/>
        <end position="151"/>
    </location>
</feature>
<dbReference type="GO" id="GO:0017116">
    <property type="term" value="F:single-stranded DNA helicase activity"/>
    <property type="evidence" value="ECO:0007669"/>
    <property type="project" value="InterPro"/>
</dbReference>
<evidence type="ECO:0000256" key="8">
    <source>
        <dbReference type="ARBA" id="ARBA00022723"/>
    </source>
</evidence>
<feature type="region of interest" description="Disordered" evidence="21">
    <location>
        <begin position="1660"/>
        <end position="1693"/>
    </location>
</feature>
<evidence type="ECO:0000256" key="16">
    <source>
        <dbReference type="ARBA" id="ARBA00023125"/>
    </source>
</evidence>
<dbReference type="GO" id="GO:0046872">
    <property type="term" value="F:metal ion binding"/>
    <property type="evidence" value="ECO:0007669"/>
    <property type="project" value="UniProtKB-KW"/>
</dbReference>
<dbReference type="GO" id="GO:0005634">
    <property type="term" value="C:nucleus"/>
    <property type="evidence" value="ECO:0007669"/>
    <property type="project" value="UniProtKB-SubCell"/>
</dbReference>
<dbReference type="Pfam" id="PF13086">
    <property type="entry name" value="AAA_11"/>
    <property type="match status" value="2"/>
</dbReference>
<dbReference type="GO" id="GO:0006260">
    <property type="term" value="P:DNA replication"/>
    <property type="evidence" value="ECO:0007669"/>
    <property type="project" value="UniProtKB-KW"/>
</dbReference>
<dbReference type="InterPro" id="IPR022765">
    <property type="entry name" value="Dna2/Cas4_DUF83"/>
</dbReference>
<dbReference type="Pfam" id="PF08696">
    <property type="entry name" value="Dna2"/>
    <property type="match status" value="1"/>
</dbReference>
<feature type="compositionally biased region" description="Polar residues" evidence="21">
    <location>
        <begin position="1660"/>
        <end position="1670"/>
    </location>
</feature>
<dbReference type="Pfam" id="PF13087">
    <property type="entry name" value="AAA_12"/>
    <property type="match status" value="2"/>
</dbReference>
<feature type="domain" description="DNA2/NAM7 helicase-like C-terminal" evidence="25">
    <location>
        <begin position="1746"/>
        <end position="1806"/>
    </location>
</feature>
<dbReference type="GO" id="GO:0043139">
    <property type="term" value="F:5'-3' DNA helicase activity"/>
    <property type="evidence" value="ECO:0007669"/>
    <property type="project" value="TreeGrafter"/>
</dbReference>
<accession>A0A1R1YTH4</accession>
<keyword evidence="15" id="KW-0411">Iron-sulfur</keyword>
<evidence type="ECO:0000256" key="17">
    <source>
        <dbReference type="ARBA" id="ARBA00023204"/>
    </source>
</evidence>
<evidence type="ECO:0000256" key="6">
    <source>
        <dbReference type="ARBA" id="ARBA00022705"/>
    </source>
</evidence>
<dbReference type="InterPro" id="IPR026851">
    <property type="entry name" value="Dna2/JHS1_DEXXQ-box"/>
</dbReference>
<keyword evidence="17" id="KW-0234">DNA repair</keyword>
<dbReference type="SUPFAM" id="SSF52540">
    <property type="entry name" value="P-loop containing nucleoside triphosphate hydrolases"/>
    <property type="match status" value="1"/>
</dbReference>
<dbReference type="Gene3D" id="3.40.50.300">
    <property type="entry name" value="P-loop containing nucleotide triphosphate hydrolases"/>
    <property type="match status" value="3"/>
</dbReference>
<dbReference type="EMBL" id="LSSM01000083">
    <property type="protein sequence ID" value="OMJ30106.1"/>
    <property type="molecule type" value="Genomic_DNA"/>
</dbReference>
<evidence type="ECO:0000313" key="26">
    <source>
        <dbReference type="EMBL" id="OMJ30106.1"/>
    </source>
</evidence>
<comment type="subcellular location">
    <subcellularLocation>
        <location evidence="2">Nucleus</location>
    </subcellularLocation>
</comment>
<dbReference type="InterPro" id="IPR041677">
    <property type="entry name" value="DNA2/NAM7_AAA_11"/>
</dbReference>
<evidence type="ECO:0000259" key="22">
    <source>
        <dbReference type="Pfam" id="PF01930"/>
    </source>
</evidence>
<evidence type="ECO:0000256" key="7">
    <source>
        <dbReference type="ARBA" id="ARBA00022722"/>
    </source>
</evidence>
<dbReference type="Gene3D" id="3.90.320.10">
    <property type="match status" value="1"/>
</dbReference>
<feature type="domain" description="DNA2/NAM7 helicase-like C-terminal" evidence="25">
    <location>
        <begin position="1436"/>
        <end position="1605"/>
    </location>
</feature>
<feature type="region of interest" description="Disordered" evidence="21">
    <location>
        <begin position="1"/>
        <end position="25"/>
    </location>
</feature>
<feature type="compositionally biased region" description="Low complexity" evidence="21">
    <location>
        <begin position="1682"/>
        <end position="1693"/>
    </location>
</feature>
<evidence type="ECO:0000259" key="24">
    <source>
        <dbReference type="Pfam" id="PF13086"/>
    </source>
</evidence>
<name>A0A1R1YTH4_9FUNG</name>
<gene>
    <name evidence="26" type="ORF">AYI69_g366</name>
</gene>
<comment type="similarity">
    <text evidence="3">Belongs to the DNA2/NAM7 helicase family.</text>
</comment>
<evidence type="ECO:0000256" key="3">
    <source>
        <dbReference type="ARBA" id="ARBA00007913"/>
    </source>
</evidence>
<dbReference type="GO" id="GO:0016787">
    <property type="term" value="F:hydrolase activity"/>
    <property type="evidence" value="ECO:0007669"/>
    <property type="project" value="UniProtKB-KW"/>
</dbReference>
<keyword evidence="11" id="KW-0378">Hydrolase</keyword>
<feature type="region of interest" description="Disordered" evidence="21">
    <location>
        <begin position="1222"/>
        <end position="1243"/>
    </location>
</feature>
<evidence type="ECO:0000313" key="27">
    <source>
        <dbReference type="Proteomes" id="UP000187429"/>
    </source>
</evidence>
<sequence length="1843" mass="207527">MQHPTIEITSDDILDKNPNESLSSSITSLNNKSKASFCADDLFKDSFHDSSFENNPQNSIASNFLAQEKYQKNLIDNASNKSKSLNTIKLPKLNDAKKFKKTPIKRVLTATDLVKRVSWINSPPNNLLRSIQNSNLSGNSDSSNNSHTTPLDAAKGLAKNLLKARRTSQKNKKTSIKLKNSKISKKSKEPNLSRFLNNGLNSSSSPPYTNKAFNLEIPDDRTLKTVNNEPFGLRISNSEKGNDLELQNSPTKSNVLANRSIITKKILNYRELLSDLLPENPEKKSSAHQNLTSKNELGNFYDTDSVFITQPEFNRSSLSDSQNNCISQKSISASNPEISSNSSSIDKNLYNIDDSIPDFDTTSRPNTKENLEKSITSIIIDESVKSQEPISLIDDQNLNKKTETTSNQTNQINLISDLDDDFFDCLDFESLEALAVQNSQLHTNNIQNHTQSDKTIPHPNKVSNTVSITCKNSIATDNNNNNNYIEILDNEIDSFDDIEDLAQLELKLQEIEKNSNIQTIPSKSKKPYDIVSEDHEAALLDILESQYIGRTSNEWEYSTCEKFLTVAVRSADEDFSFNSSSEKIIVAISEETQKEVIIQLQDLWSQTQIFEGDLFNVLPALTLTQNSCHEKNQQQNHFVFNKQTNYLLILHPDELIPATMLAGAFPCQRRAVLKSKFKSQVIEDLLKTNQDPEKKIYDLLLIGNITHSLFQYAAVNDIWSEDLLDEALDKILVDNIQEIWNIKSDLETIKSKMIPKISKIIEFASNYIYGYKNNSSTSSEFFKHPSILKKPLADKTPEKKNSLNIYKVVDFEENVRSPRLGLKGNIDMTVLGSFNKSFEQKKFEIIPFEIKSGKPGNSSQSSHTAQLLIYTLLLSERYKMNVKHGVLSYITYGDLFIVKQDINYIKELICTRNNLALYLNTKEHTTIRLPPMVGKVYTCKNCPVASVCFLTHKAIEGGTHLTSKVPEEFWYSQVGELTQKGLDFYKRWTNLIENEEFESKSSLSEMWTLTPEERASKGDCILDMEVLDCANFFFDTNYGTNLKSKVRFGKRDKKGKLLNLVHHFQVGDHMVVSRENESFGMSIGTVYEIEQKSILVALDRKIYSFISEKNKNSATLQDSASLESSIDIEDIISSPEQVTDNGSNIRFKNGSKSYKPIKYRIDRGSIASSNSSLRTNLAALFINNGDADRRRLIVDLEPPSFSQATKIIPKTRALRLGLSKKRKAPSQSTFTQTSNTQSSSYPESYENNVFTQLEGLNIAQQSAANKIKQSNDYAMILGMPGTGKTTTITQIVKQLVKSEKSILLVSYTNTAVDNILLRLNTDECPFLRLGSIDKVHQSVVKHTLFSIKPQTIEEVDKLLMQTPIIATTCLSINHPVFRHRRFDYCIIDEASQITLPACIGPLRFCERFVLVGDHFQLPPLIKSKTNSMNKLDDVTDSLFKILCDSHPIAVAELDFQFRMNSEIQSLSNKLIYSNRLKCGSAETSIRRLKLPKFPIKELNISSLERSKLDIDSILKAVNSFSGLKWLNSVIDPSFPVIFINTDTLMSHSSFTETRTGTDSVCNSGESKLVALITCCLLKAGLIKDDEIGVISPYRAQLKLLRTDVESLISVFFNDNSNNIVTPKNNSEFLSQSNIKITGTFKPAINKPKSLSDSNQSNIVAQASESSQIQGSAPKKSKKDVFNSDFSSDNNSDPFDYEIENLSPRIAQNRKNMLPPIPNNQQIKPQQNSGAIANSNLDLDSKLNSIKNLMIEIDTIDRYQGRDKQAILLSWVRSNEDMNVGNLLRDWRRINVALTRAKSKIIMVGSSQTLSNLPIFEDMIKTLSHNNWISNIDPGIAEIISLWK</sequence>
<feature type="domain" description="DNA2/NAM7 helicase helicase" evidence="24">
    <location>
        <begin position="1256"/>
        <end position="1344"/>
    </location>
</feature>
<keyword evidence="13" id="KW-0067">ATP-binding</keyword>